<feature type="compositionally biased region" description="Basic and acidic residues" evidence="1">
    <location>
        <begin position="21"/>
        <end position="32"/>
    </location>
</feature>
<reference evidence="2 3" key="1">
    <citation type="journal article" date="2015" name="Genome Biol.">
        <title>Comparative genomics of Steinernema reveals deeply conserved gene regulatory networks.</title>
        <authorList>
            <person name="Dillman A.R."/>
            <person name="Macchietto M."/>
            <person name="Porter C.F."/>
            <person name="Rogers A."/>
            <person name="Williams B."/>
            <person name="Antoshechkin I."/>
            <person name="Lee M.M."/>
            <person name="Goodwin Z."/>
            <person name="Lu X."/>
            <person name="Lewis E.E."/>
            <person name="Goodrich-Blair H."/>
            <person name="Stock S.P."/>
            <person name="Adams B.J."/>
            <person name="Sternberg P.W."/>
            <person name="Mortazavi A."/>
        </authorList>
    </citation>
    <scope>NUCLEOTIDE SEQUENCE [LARGE SCALE GENOMIC DNA]</scope>
    <source>
        <strain evidence="2 3">ALL</strain>
    </source>
</reference>
<gene>
    <name evidence="2" type="ORF">L596_014811</name>
</gene>
<evidence type="ECO:0000313" key="2">
    <source>
        <dbReference type="EMBL" id="TKR80803.1"/>
    </source>
</evidence>
<keyword evidence="3" id="KW-1185">Reference proteome</keyword>
<dbReference type="EMBL" id="AZBU02000004">
    <property type="protein sequence ID" value="TKR80803.1"/>
    <property type="molecule type" value="Genomic_DNA"/>
</dbReference>
<proteinExistence type="predicted"/>
<protein>
    <submittedName>
        <fullName evidence="2">Uncharacterized protein</fullName>
    </submittedName>
</protein>
<comment type="caution">
    <text evidence="2">The sequence shown here is derived from an EMBL/GenBank/DDBJ whole genome shotgun (WGS) entry which is preliminary data.</text>
</comment>
<evidence type="ECO:0000313" key="3">
    <source>
        <dbReference type="Proteomes" id="UP000298663"/>
    </source>
</evidence>
<dbReference type="Proteomes" id="UP000298663">
    <property type="component" value="Unassembled WGS sequence"/>
</dbReference>
<organism evidence="2 3">
    <name type="scientific">Steinernema carpocapsae</name>
    <name type="common">Entomopathogenic nematode</name>
    <dbReference type="NCBI Taxonomy" id="34508"/>
    <lineage>
        <taxon>Eukaryota</taxon>
        <taxon>Metazoa</taxon>
        <taxon>Ecdysozoa</taxon>
        <taxon>Nematoda</taxon>
        <taxon>Chromadorea</taxon>
        <taxon>Rhabditida</taxon>
        <taxon>Tylenchina</taxon>
        <taxon>Panagrolaimomorpha</taxon>
        <taxon>Strongyloidoidea</taxon>
        <taxon>Steinernematidae</taxon>
        <taxon>Steinernema</taxon>
    </lineage>
</organism>
<name>A0A4U5NDY4_STECR</name>
<reference evidence="2 3" key="2">
    <citation type="journal article" date="2019" name="G3 (Bethesda)">
        <title>Hybrid Assembly of the Genome of the Entomopathogenic Nematode Steinernema carpocapsae Identifies the X-Chromosome.</title>
        <authorList>
            <person name="Serra L."/>
            <person name="Macchietto M."/>
            <person name="Macias-Munoz A."/>
            <person name="McGill C.J."/>
            <person name="Rodriguez I.M."/>
            <person name="Rodriguez B."/>
            <person name="Murad R."/>
            <person name="Mortazavi A."/>
        </authorList>
    </citation>
    <scope>NUCLEOTIDE SEQUENCE [LARGE SCALE GENOMIC DNA]</scope>
    <source>
        <strain evidence="2 3">ALL</strain>
    </source>
</reference>
<accession>A0A4U5NDY4</accession>
<dbReference type="AlphaFoldDB" id="A0A4U5NDY4"/>
<sequence>MENVNNKINMSLDDIIKLKRANEKAGKKDAAAKKPRGRGNTKFVPKKETQSPRKGGNAKRGIQKADKKPRAPARANKQQGKGKPLKATFQKQAQGALLNKAATKKLVNNLVKKALKTTRAAKKVAPVRGRPAVAPTRVVRKRITAPVAARSNISSRLNRVSNQSRVIRRRVRVVEDPQARRQFVVRGRGAPRFRQEIQVPQRPVNAKRRKAALNRLMGWMIPTVSWSVPSSSAVSVSWLRLATTSKSSSGVPVQRQRTVQTYERPVQRFQQQRPVQQRVVYVEQPRPQPQRVIVRSVERGGRFAPRNAYSSEVVVRRRGRGFNSARY</sequence>
<evidence type="ECO:0000256" key="1">
    <source>
        <dbReference type="SAM" id="MobiDB-lite"/>
    </source>
</evidence>
<feature type="region of interest" description="Disordered" evidence="1">
    <location>
        <begin position="21"/>
        <end position="86"/>
    </location>
</feature>